<comment type="subcellular location">
    <subcellularLocation>
        <location evidence="1 7 8">Cytoplasm</location>
    </subcellularLocation>
</comment>
<sequence length="466" mass="48856">MIPVRGYEGAKLAILGLGRSGLSAARALRAGGVEPVCWDDNPEARGRAEAEGFACADLSRPGAFEGLAALIVSPGIPHLYPRPNPVVHAALQAGVPVDNDIGLFFRSLATPAWHRYDSPPRVVAVTGSNGKSTTSALIHHILTEAGRPSQLAGNIGRGVLDLDPPGEGGVVVLELSSYQTDLARALTPDVAVFTNLSPDHLDRHAGLGGYFAAKRRLFAEGGPDRAVIGVDEDEGLFLAGQLAEGPADDRVIRVSVAQKLTGPGWQVFARKGYLSEYRKGRQVGSIDLRAVKGLPGAHNHQNACAAYAVARSLGLAPRVIEEALHSYPGLPHRSQVIAEAGGVTYVNDSKATNVDSAAKALGAFARIRWICGGLEKEGGLAPLLPATGSVAKAYVIGREAANFAMQLNVEAEICTTMARAVERAMAEAEAGDTVLLAPAAASFDQYDSFERRGEDFVAEVTARLAG</sequence>
<evidence type="ECO:0000256" key="1">
    <source>
        <dbReference type="ARBA" id="ARBA00004496"/>
    </source>
</evidence>
<evidence type="ECO:0000313" key="12">
    <source>
        <dbReference type="Proteomes" id="UP001243757"/>
    </source>
</evidence>
<dbReference type="Pfam" id="PF02875">
    <property type="entry name" value="Mur_ligase_C"/>
    <property type="match status" value="1"/>
</dbReference>
<evidence type="ECO:0000256" key="7">
    <source>
        <dbReference type="HAMAP-Rule" id="MF_00639"/>
    </source>
</evidence>
<evidence type="ECO:0000259" key="9">
    <source>
        <dbReference type="Pfam" id="PF02875"/>
    </source>
</evidence>
<keyword evidence="7 8" id="KW-0131">Cell cycle</keyword>
<dbReference type="PANTHER" id="PTHR43692">
    <property type="entry name" value="UDP-N-ACETYLMURAMOYLALANINE--D-GLUTAMATE LIGASE"/>
    <property type="match status" value="1"/>
</dbReference>
<dbReference type="HAMAP" id="MF_00639">
    <property type="entry name" value="MurD"/>
    <property type="match status" value="1"/>
</dbReference>
<accession>A0ABT7F066</accession>
<keyword evidence="4 7" id="KW-0436">Ligase</keyword>
<evidence type="ECO:0000256" key="2">
    <source>
        <dbReference type="ARBA" id="ARBA00004752"/>
    </source>
</evidence>
<organism evidence="11 12">
    <name type="scientific">Pseudodonghicola flavimaris</name>
    <dbReference type="NCBI Taxonomy" id="3050036"/>
    <lineage>
        <taxon>Bacteria</taxon>
        <taxon>Pseudomonadati</taxon>
        <taxon>Pseudomonadota</taxon>
        <taxon>Alphaproteobacteria</taxon>
        <taxon>Rhodobacterales</taxon>
        <taxon>Paracoccaceae</taxon>
        <taxon>Pseudodonghicola</taxon>
    </lineage>
</organism>
<evidence type="ECO:0000256" key="8">
    <source>
        <dbReference type="RuleBase" id="RU003664"/>
    </source>
</evidence>
<evidence type="ECO:0000313" key="11">
    <source>
        <dbReference type="EMBL" id="MDK3017987.1"/>
    </source>
</evidence>
<keyword evidence="3 7" id="KW-0963">Cytoplasm</keyword>
<proteinExistence type="inferred from homology"/>
<dbReference type="InterPro" id="IPR036565">
    <property type="entry name" value="Mur-like_cat_sf"/>
</dbReference>
<dbReference type="SUPFAM" id="SSF51984">
    <property type="entry name" value="MurCD N-terminal domain"/>
    <property type="match status" value="1"/>
</dbReference>
<name>A0ABT7F066_9RHOB</name>
<comment type="similarity">
    <text evidence="7">Belongs to the MurCDEF family.</text>
</comment>
<comment type="caution">
    <text evidence="11">The sequence shown here is derived from an EMBL/GenBank/DDBJ whole genome shotgun (WGS) entry which is preliminary data.</text>
</comment>
<evidence type="ECO:0000256" key="4">
    <source>
        <dbReference type="ARBA" id="ARBA00022598"/>
    </source>
</evidence>
<dbReference type="EMBL" id="JASNJD010000006">
    <property type="protein sequence ID" value="MDK3017987.1"/>
    <property type="molecule type" value="Genomic_DNA"/>
</dbReference>
<keyword evidence="6 7" id="KW-0067">ATP-binding</keyword>
<gene>
    <name evidence="7 11" type="primary">murD</name>
    <name evidence="11" type="ORF">QO033_09880</name>
</gene>
<evidence type="ECO:0000256" key="5">
    <source>
        <dbReference type="ARBA" id="ARBA00022741"/>
    </source>
</evidence>
<feature type="domain" description="Mur ligase C-terminal" evidence="9">
    <location>
        <begin position="332"/>
        <end position="439"/>
    </location>
</feature>
<dbReference type="GO" id="GO:0008764">
    <property type="term" value="F:UDP-N-acetylmuramoylalanine-D-glutamate ligase activity"/>
    <property type="evidence" value="ECO:0007669"/>
    <property type="project" value="UniProtKB-EC"/>
</dbReference>
<dbReference type="InterPro" id="IPR005762">
    <property type="entry name" value="MurD"/>
</dbReference>
<dbReference type="SUPFAM" id="SSF53244">
    <property type="entry name" value="MurD-like peptide ligases, peptide-binding domain"/>
    <property type="match status" value="1"/>
</dbReference>
<feature type="binding site" evidence="7">
    <location>
        <begin position="127"/>
        <end position="133"/>
    </location>
    <ligand>
        <name>ATP</name>
        <dbReference type="ChEBI" id="CHEBI:30616"/>
    </ligand>
</feature>
<keyword evidence="7 8" id="KW-0961">Cell wall biogenesis/degradation</keyword>
<protein>
    <recommendedName>
        <fullName evidence="7 8">UDP-N-acetylmuramoylalanine--D-glutamate ligase</fullName>
        <ecNumber evidence="7 8">6.3.2.9</ecNumber>
    </recommendedName>
    <alternativeName>
        <fullName evidence="7">D-glutamic acid-adding enzyme</fullName>
    </alternativeName>
    <alternativeName>
        <fullName evidence="7">UDP-N-acetylmuramoyl-L-alanyl-D-glutamate synthetase</fullName>
    </alternativeName>
</protein>
<dbReference type="Gene3D" id="3.40.1190.10">
    <property type="entry name" value="Mur-like, catalytic domain"/>
    <property type="match status" value="1"/>
</dbReference>
<dbReference type="Gene3D" id="3.90.190.20">
    <property type="entry name" value="Mur ligase, C-terminal domain"/>
    <property type="match status" value="1"/>
</dbReference>
<comment type="catalytic activity">
    <reaction evidence="7 8">
        <text>UDP-N-acetyl-alpha-D-muramoyl-L-alanine + D-glutamate + ATP = UDP-N-acetyl-alpha-D-muramoyl-L-alanyl-D-glutamate + ADP + phosphate + H(+)</text>
        <dbReference type="Rhea" id="RHEA:16429"/>
        <dbReference type="ChEBI" id="CHEBI:15378"/>
        <dbReference type="ChEBI" id="CHEBI:29986"/>
        <dbReference type="ChEBI" id="CHEBI:30616"/>
        <dbReference type="ChEBI" id="CHEBI:43474"/>
        <dbReference type="ChEBI" id="CHEBI:83898"/>
        <dbReference type="ChEBI" id="CHEBI:83900"/>
        <dbReference type="ChEBI" id="CHEBI:456216"/>
        <dbReference type="EC" id="6.3.2.9"/>
    </reaction>
</comment>
<keyword evidence="7 8" id="KW-0132">Cell division</keyword>
<evidence type="ECO:0000256" key="6">
    <source>
        <dbReference type="ARBA" id="ARBA00022840"/>
    </source>
</evidence>
<evidence type="ECO:0000259" key="10">
    <source>
        <dbReference type="Pfam" id="PF08245"/>
    </source>
</evidence>
<reference evidence="11 12" key="1">
    <citation type="submission" date="2023-05" db="EMBL/GenBank/DDBJ databases">
        <title>Pseudodonghicola sp. nov.</title>
        <authorList>
            <person name="Huang J."/>
        </authorList>
    </citation>
    <scope>NUCLEOTIDE SEQUENCE [LARGE SCALE GENOMIC DNA]</scope>
    <source>
        <strain evidence="11 12">IC7</strain>
    </source>
</reference>
<dbReference type="InterPro" id="IPR013221">
    <property type="entry name" value="Mur_ligase_cen"/>
</dbReference>
<dbReference type="Gene3D" id="3.40.50.720">
    <property type="entry name" value="NAD(P)-binding Rossmann-like Domain"/>
    <property type="match status" value="1"/>
</dbReference>
<keyword evidence="7 8" id="KW-0573">Peptidoglycan synthesis</keyword>
<dbReference type="NCBIfam" id="TIGR01087">
    <property type="entry name" value="murD"/>
    <property type="match status" value="1"/>
</dbReference>
<comment type="pathway">
    <text evidence="2 7 8">Cell wall biogenesis; peptidoglycan biosynthesis.</text>
</comment>
<feature type="domain" description="Mur ligase central" evidence="10">
    <location>
        <begin position="125"/>
        <end position="310"/>
    </location>
</feature>
<evidence type="ECO:0000256" key="3">
    <source>
        <dbReference type="ARBA" id="ARBA00022490"/>
    </source>
</evidence>
<dbReference type="RefSeq" id="WP_284480802.1">
    <property type="nucleotide sequence ID" value="NZ_JASNJD010000006.1"/>
</dbReference>
<dbReference type="Pfam" id="PF08245">
    <property type="entry name" value="Mur_ligase_M"/>
    <property type="match status" value="1"/>
</dbReference>
<dbReference type="SUPFAM" id="SSF53623">
    <property type="entry name" value="MurD-like peptide ligases, catalytic domain"/>
    <property type="match status" value="1"/>
</dbReference>
<dbReference type="EC" id="6.3.2.9" evidence="7 8"/>
<comment type="function">
    <text evidence="7 8">Cell wall formation. Catalyzes the addition of glutamate to the nucleotide precursor UDP-N-acetylmuramoyl-L-alanine (UMA).</text>
</comment>
<keyword evidence="12" id="KW-1185">Reference proteome</keyword>
<dbReference type="Proteomes" id="UP001243757">
    <property type="component" value="Unassembled WGS sequence"/>
</dbReference>
<keyword evidence="7 8" id="KW-0133">Cell shape</keyword>
<dbReference type="PANTHER" id="PTHR43692:SF1">
    <property type="entry name" value="UDP-N-ACETYLMURAMOYLALANINE--D-GLUTAMATE LIGASE"/>
    <property type="match status" value="1"/>
</dbReference>
<dbReference type="InterPro" id="IPR036615">
    <property type="entry name" value="Mur_ligase_C_dom_sf"/>
</dbReference>
<keyword evidence="5 7" id="KW-0547">Nucleotide-binding</keyword>
<dbReference type="InterPro" id="IPR004101">
    <property type="entry name" value="Mur_ligase_C"/>
</dbReference>